<dbReference type="Proteomes" id="UP000621386">
    <property type="component" value="Unassembled WGS sequence"/>
</dbReference>
<dbReference type="RefSeq" id="WP_201826910.1">
    <property type="nucleotide sequence ID" value="NZ_JAERRH010000029.1"/>
</dbReference>
<name>A0ABS1PDL2_9ACTN</name>
<dbReference type="EMBL" id="JAERRH010000029">
    <property type="protein sequence ID" value="MBL1110137.1"/>
    <property type="molecule type" value="Genomic_DNA"/>
</dbReference>
<sequence>MLGRCGLLVHDRLLDRRRGLSRCVGCHDGLLRVGVGGSNRLRLGGGVLPLLRRRGGRRRELRPQR</sequence>
<keyword evidence="2" id="KW-1185">Reference proteome</keyword>
<evidence type="ECO:0000313" key="2">
    <source>
        <dbReference type="Proteomes" id="UP000621386"/>
    </source>
</evidence>
<proteinExistence type="predicted"/>
<accession>A0ABS1PDL2</accession>
<evidence type="ECO:0000313" key="1">
    <source>
        <dbReference type="EMBL" id="MBL1110137.1"/>
    </source>
</evidence>
<reference evidence="1 2" key="1">
    <citation type="submission" date="2021-01" db="EMBL/GenBank/DDBJ databases">
        <title>WGS of actinomycetes isolated from Thailand.</title>
        <authorList>
            <person name="Thawai C."/>
        </authorList>
    </citation>
    <scope>NUCLEOTIDE SEQUENCE [LARGE SCALE GENOMIC DNA]</scope>
    <source>
        <strain evidence="1 2">CH5-8</strain>
    </source>
</reference>
<gene>
    <name evidence="1" type="ORF">JK361_37195</name>
</gene>
<protein>
    <submittedName>
        <fullName evidence="1">Uncharacterized protein</fullName>
    </submittedName>
</protein>
<comment type="caution">
    <text evidence="1">The sequence shown here is derived from an EMBL/GenBank/DDBJ whole genome shotgun (WGS) entry which is preliminary data.</text>
</comment>
<organism evidence="1 2">
    <name type="scientific">Streptomyces musisoli</name>
    <dbReference type="NCBI Taxonomy" id="2802280"/>
    <lineage>
        <taxon>Bacteria</taxon>
        <taxon>Bacillati</taxon>
        <taxon>Actinomycetota</taxon>
        <taxon>Actinomycetes</taxon>
        <taxon>Kitasatosporales</taxon>
        <taxon>Streptomycetaceae</taxon>
        <taxon>Streptomyces</taxon>
    </lineage>
</organism>